<evidence type="ECO:0000313" key="2">
    <source>
        <dbReference type="EMBL" id="NGO70754.1"/>
    </source>
</evidence>
<name>A0A6G4X1Y0_9ACTN</name>
<evidence type="ECO:0000256" key="1">
    <source>
        <dbReference type="SAM" id="MobiDB-lite"/>
    </source>
</evidence>
<organism evidence="2 3">
    <name type="scientific">Streptomyces boncukensis</name>
    <dbReference type="NCBI Taxonomy" id="2711219"/>
    <lineage>
        <taxon>Bacteria</taxon>
        <taxon>Bacillati</taxon>
        <taxon>Actinomycetota</taxon>
        <taxon>Actinomycetes</taxon>
        <taxon>Kitasatosporales</taxon>
        <taxon>Streptomycetaceae</taxon>
        <taxon>Streptomyces</taxon>
    </lineage>
</organism>
<evidence type="ECO:0000313" key="3">
    <source>
        <dbReference type="Proteomes" id="UP000477722"/>
    </source>
</evidence>
<proteinExistence type="predicted"/>
<dbReference type="AlphaFoldDB" id="A0A6G4X1Y0"/>
<reference evidence="2 3" key="1">
    <citation type="submission" date="2020-02" db="EMBL/GenBank/DDBJ databases">
        <title>Whole-genome analyses of novel actinobacteria.</title>
        <authorList>
            <person name="Sahin N."/>
            <person name="Tatar D."/>
        </authorList>
    </citation>
    <scope>NUCLEOTIDE SEQUENCE [LARGE SCALE GENOMIC DNA]</scope>
    <source>
        <strain evidence="2 3">SB3404</strain>
    </source>
</reference>
<dbReference type="Proteomes" id="UP000477722">
    <property type="component" value="Unassembled WGS sequence"/>
</dbReference>
<dbReference type="RefSeq" id="WP_165300409.1">
    <property type="nucleotide sequence ID" value="NZ_JAAKZZ010000228.1"/>
</dbReference>
<keyword evidence="3" id="KW-1185">Reference proteome</keyword>
<feature type="region of interest" description="Disordered" evidence="1">
    <location>
        <begin position="40"/>
        <end position="64"/>
    </location>
</feature>
<comment type="caution">
    <text evidence="2">The sequence shown here is derived from an EMBL/GenBank/DDBJ whole genome shotgun (WGS) entry which is preliminary data.</text>
</comment>
<protein>
    <submittedName>
        <fullName evidence="2">Uncharacterized protein</fullName>
    </submittedName>
</protein>
<dbReference type="EMBL" id="JAAKZZ010000228">
    <property type="protein sequence ID" value="NGO70754.1"/>
    <property type="molecule type" value="Genomic_DNA"/>
</dbReference>
<gene>
    <name evidence="2" type="ORF">G5C65_20840</name>
</gene>
<accession>A0A6G4X1Y0</accession>
<sequence>MSSRHAIPRQSPTGVLGALWAVGSGAVLALLGVLAADSADAHTSVRAPAPDTVPDQPSGEATSA</sequence>